<dbReference type="PROSITE" id="PS51257">
    <property type="entry name" value="PROKAR_LIPOPROTEIN"/>
    <property type="match status" value="1"/>
</dbReference>
<evidence type="ECO:0000256" key="1">
    <source>
        <dbReference type="SAM" id="SignalP"/>
    </source>
</evidence>
<gene>
    <name evidence="2" type="ORF">A3C87_02810</name>
</gene>
<name>A0A1F6DKM5_9BACT</name>
<dbReference type="GO" id="GO:0030288">
    <property type="term" value="C:outer membrane-bounded periplasmic space"/>
    <property type="evidence" value="ECO:0007669"/>
    <property type="project" value="InterPro"/>
</dbReference>
<dbReference type="Gene3D" id="3.40.50.10610">
    <property type="entry name" value="ABC-type transport auxiliary lipoprotein component"/>
    <property type="match status" value="1"/>
</dbReference>
<dbReference type="STRING" id="1798491.A3C87_02810"/>
<dbReference type="Proteomes" id="UP000176511">
    <property type="component" value="Unassembled WGS sequence"/>
</dbReference>
<dbReference type="Pfam" id="PF03783">
    <property type="entry name" value="CsgG"/>
    <property type="match status" value="1"/>
</dbReference>
<protein>
    <recommendedName>
        <fullName evidence="4">Curli production assembly/transport component CsgG</fullName>
    </recommendedName>
</protein>
<dbReference type="InterPro" id="IPR005534">
    <property type="entry name" value="Curli_assmbl/transp-comp_CsgG"/>
</dbReference>
<keyword evidence="1" id="KW-0732">Signal</keyword>
<organism evidence="2 3">
    <name type="scientific">Candidatus Kaiserbacteria bacterium RIFCSPHIGHO2_02_FULL_49_34</name>
    <dbReference type="NCBI Taxonomy" id="1798491"/>
    <lineage>
        <taxon>Bacteria</taxon>
        <taxon>Candidatus Kaiseribacteriota</taxon>
    </lineage>
</organism>
<evidence type="ECO:0000313" key="3">
    <source>
        <dbReference type="Proteomes" id="UP000176511"/>
    </source>
</evidence>
<proteinExistence type="predicted"/>
<feature type="chain" id="PRO_5009523897" description="Curli production assembly/transport component CsgG" evidence="1">
    <location>
        <begin position="18"/>
        <end position="273"/>
    </location>
</feature>
<reference evidence="2 3" key="1">
    <citation type="journal article" date="2016" name="Nat. Commun.">
        <title>Thousands of microbial genomes shed light on interconnected biogeochemical processes in an aquifer system.</title>
        <authorList>
            <person name="Anantharaman K."/>
            <person name="Brown C.T."/>
            <person name="Hug L.A."/>
            <person name="Sharon I."/>
            <person name="Castelle C.J."/>
            <person name="Probst A.J."/>
            <person name="Thomas B.C."/>
            <person name="Singh A."/>
            <person name="Wilkins M.J."/>
            <person name="Karaoz U."/>
            <person name="Brodie E.L."/>
            <person name="Williams K.H."/>
            <person name="Hubbard S.S."/>
            <person name="Banfield J.F."/>
        </authorList>
    </citation>
    <scope>NUCLEOTIDE SEQUENCE [LARGE SCALE GENOMIC DNA]</scope>
</reference>
<feature type="signal peptide" evidence="1">
    <location>
        <begin position="1"/>
        <end position="17"/>
    </location>
</feature>
<dbReference type="AlphaFoldDB" id="A0A1F6DKM5"/>
<dbReference type="EMBL" id="MFLE01000017">
    <property type="protein sequence ID" value="OGG61552.1"/>
    <property type="molecule type" value="Genomic_DNA"/>
</dbReference>
<evidence type="ECO:0000313" key="2">
    <source>
        <dbReference type="EMBL" id="OGG61552.1"/>
    </source>
</evidence>
<evidence type="ECO:0008006" key="4">
    <source>
        <dbReference type="Google" id="ProtNLM"/>
    </source>
</evidence>
<sequence length="273" mass="29105">MKAIFLALLCLSVTACASTGGQTGEAQRSIEAHAGVTTLASPYAEAMACTREFVRQSPIRIGVVDIADKTGKINIAEGGTGNLMTQGATDMLYTALSGLGVRPTEATPHYRGAVDWYLGKGVQMTIELPTYLVMGSVTGLDLQPGTAGGFGILGMNANKTAYKAVGRLDIRMVKFLGSDGETGRVVDGLSLQKEYLAVEDRVGFGRFIGKGDGLGMFSFEFAKGERTPIQLTTGWLIDYAATVLVLNEAQRKYAHDKGTLEYLSGCREKLNNI</sequence>
<accession>A0A1F6DKM5</accession>
<comment type="caution">
    <text evidence="2">The sequence shown here is derived from an EMBL/GenBank/DDBJ whole genome shotgun (WGS) entry which is preliminary data.</text>
</comment>